<dbReference type="Proteomes" id="UP000587462">
    <property type="component" value="Unassembled WGS sequence"/>
</dbReference>
<proteinExistence type="predicted"/>
<comment type="caution">
    <text evidence="3">The sequence shown here is derived from an EMBL/GenBank/DDBJ whole genome shotgun (WGS) entry which is preliminary data.</text>
</comment>
<dbReference type="AlphaFoldDB" id="A0A7Y7B6V9"/>
<feature type="signal peptide" evidence="2">
    <location>
        <begin position="1"/>
        <end position="18"/>
    </location>
</feature>
<feature type="compositionally biased region" description="Low complexity" evidence="1">
    <location>
        <begin position="36"/>
        <end position="53"/>
    </location>
</feature>
<sequence>MRKAARITGMAFAAMMLAAGCASGSHDGGAKAGGTSADASAKPSASSTSASSASRAPYGMWYHQEGSEIFRVSFFYDHVIADSPKGVCSGQGKASGPTTTFALKCPTSDNPRAKGAATLEDDGKALTVRWDGGITETYGRNLKVETPKIDIPEIKVSLPPTG</sequence>
<dbReference type="PROSITE" id="PS51257">
    <property type="entry name" value="PROKAR_LIPOPROTEIN"/>
    <property type="match status" value="1"/>
</dbReference>
<organism evidence="3 4">
    <name type="scientific">Streptomyces morookaense</name>
    <name type="common">Streptoverticillium morookaense</name>
    <dbReference type="NCBI Taxonomy" id="1970"/>
    <lineage>
        <taxon>Bacteria</taxon>
        <taxon>Bacillati</taxon>
        <taxon>Actinomycetota</taxon>
        <taxon>Actinomycetes</taxon>
        <taxon>Kitasatosporales</taxon>
        <taxon>Streptomycetaceae</taxon>
        <taxon>Streptomyces</taxon>
    </lineage>
</organism>
<evidence type="ECO:0008006" key="5">
    <source>
        <dbReference type="Google" id="ProtNLM"/>
    </source>
</evidence>
<name>A0A7Y7B6V9_STRMO</name>
<gene>
    <name evidence="3" type="ORF">HG542_20730</name>
</gene>
<dbReference type="EMBL" id="JABBXF010000046">
    <property type="protein sequence ID" value="NVK80067.1"/>
    <property type="molecule type" value="Genomic_DNA"/>
</dbReference>
<protein>
    <recommendedName>
        <fullName evidence="5">Lipoprotein</fullName>
    </recommendedName>
</protein>
<accession>A0A7Y7B6V9</accession>
<feature type="chain" id="PRO_5038590568" description="Lipoprotein" evidence="2">
    <location>
        <begin position="19"/>
        <end position="162"/>
    </location>
</feature>
<feature type="region of interest" description="Disordered" evidence="1">
    <location>
        <begin position="28"/>
        <end position="53"/>
    </location>
</feature>
<evidence type="ECO:0000313" key="3">
    <source>
        <dbReference type="EMBL" id="NVK80067.1"/>
    </source>
</evidence>
<reference evidence="3 4" key="1">
    <citation type="submission" date="2020-04" db="EMBL/GenBank/DDBJ databases">
        <title>Draft Genome Sequence of Streptomyces morookaense DSM 40503, an 8-azaguanine-producing strain.</title>
        <authorList>
            <person name="Qi J."/>
            <person name="Gao J.-M."/>
        </authorList>
    </citation>
    <scope>NUCLEOTIDE SEQUENCE [LARGE SCALE GENOMIC DNA]</scope>
    <source>
        <strain evidence="3 4">DSM 40503</strain>
    </source>
</reference>
<keyword evidence="4" id="KW-1185">Reference proteome</keyword>
<evidence type="ECO:0000313" key="4">
    <source>
        <dbReference type="Proteomes" id="UP000587462"/>
    </source>
</evidence>
<evidence type="ECO:0000256" key="1">
    <source>
        <dbReference type="SAM" id="MobiDB-lite"/>
    </source>
</evidence>
<dbReference type="RefSeq" id="WP_171083600.1">
    <property type="nucleotide sequence ID" value="NZ_BNBU01000011.1"/>
</dbReference>
<evidence type="ECO:0000256" key="2">
    <source>
        <dbReference type="SAM" id="SignalP"/>
    </source>
</evidence>
<keyword evidence="2" id="KW-0732">Signal</keyword>